<protein>
    <submittedName>
        <fullName evidence="1">Uncharacterized protein</fullName>
    </submittedName>
</protein>
<name>A0A6J4RGW4_9BACT</name>
<dbReference type="AlphaFoldDB" id="A0A6J4RGW4"/>
<proteinExistence type="predicted"/>
<organism evidence="1">
    <name type="scientific">uncultured Segetibacter sp</name>
    <dbReference type="NCBI Taxonomy" id="481133"/>
    <lineage>
        <taxon>Bacteria</taxon>
        <taxon>Pseudomonadati</taxon>
        <taxon>Bacteroidota</taxon>
        <taxon>Chitinophagia</taxon>
        <taxon>Chitinophagales</taxon>
        <taxon>Chitinophagaceae</taxon>
        <taxon>Segetibacter</taxon>
        <taxon>environmental samples</taxon>
    </lineage>
</organism>
<gene>
    <name evidence="1" type="ORF">AVDCRST_MAG96-546</name>
</gene>
<evidence type="ECO:0000313" key="1">
    <source>
        <dbReference type="EMBL" id="CAA9473307.1"/>
    </source>
</evidence>
<sequence>MVHRASYILEPVLDISNSSIEVICLASYGFALLKLIHGIEVNVVITTVDA</sequence>
<reference evidence="1" key="1">
    <citation type="submission" date="2020-02" db="EMBL/GenBank/DDBJ databases">
        <authorList>
            <person name="Meier V. D."/>
        </authorList>
    </citation>
    <scope>NUCLEOTIDE SEQUENCE</scope>
    <source>
        <strain evidence="1">AVDCRST_MAG96</strain>
    </source>
</reference>
<accession>A0A6J4RGW4</accession>
<dbReference type="EMBL" id="CADCVN010000207">
    <property type="protein sequence ID" value="CAA9473307.1"/>
    <property type="molecule type" value="Genomic_DNA"/>
</dbReference>